<dbReference type="SUPFAM" id="SSF50978">
    <property type="entry name" value="WD40 repeat-like"/>
    <property type="match status" value="1"/>
</dbReference>
<dbReference type="PROSITE" id="PS50896">
    <property type="entry name" value="LISH"/>
    <property type="match status" value="1"/>
</dbReference>
<protein>
    <submittedName>
        <fullName evidence="5">WD domain-containing protein</fullName>
    </submittedName>
</protein>
<dbReference type="InterPro" id="IPR001680">
    <property type="entry name" value="WD40_rpt"/>
</dbReference>
<evidence type="ECO:0000313" key="5">
    <source>
        <dbReference type="EMBL" id="KXJ92876.1"/>
    </source>
</evidence>
<keyword evidence="2" id="KW-0677">Repeat</keyword>
<keyword evidence="1 3" id="KW-0853">WD repeat</keyword>
<dbReference type="GO" id="GO:0034657">
    <property type="term" value="C:GID complex"/>
    <property type="evidence" value="ECO:0007669"/>
    <property type="project" value="TreeGrafter"/>
</dbReference>
<reference evidence="6" key="1">
    <citation type="submission" date="2016-02" db="EMBL/GenBank/DDBJ databases">
        <title>Draft genome sequence of Microdochium bolleyi, a fungal endophyte of beachgrass.</title>
        <authorList>
            <consortium name="DOE Joint Genome Institute"/>
            <person name="David A.S."/>
            <person name="May G."/>
            <person name="Haridas S."/>
            <person name="Lim J."/>
            <person name="Wang M."/>
            <person name="Labutti K."/>
            <person name="Lipzen A."/>
            <person name="Barry K."/>
            <person name="Grigoriev I.V."/>
        </authorList>
    </citation>
    <scope>NUCLEOTIDE SEQUENCE [LARGE SCALE GENOMIC DNA]</scope>
    <source>
        <strain evidence="6">J235TASD1</strain>
    </source>
</reference>
<dbReference type="InterPro" id="IPR015943">
    <property type="entry name" value="WD40/YVTN_repeat-like_dom_sf"/>
</dbReference>
<dbReference type="GO" id="GO:0043161">
    <property type="term" value="P:proteasome-mediated ubiquitin-dependent protein catabolic process"/>
    <property type="evidence" value="ECO:0007669"/>
    <property type="project" value="TreeGrafter"/>
</dbReference>
<dbReference type="AlphaFoldDB" id="A0A136J775"/>
<feature type="repeat" description="WD" evidence="3">
    <location>
        <begin position="317"/>
        <end position="358"/>
    </location>
</feature>
<evidence type="ECO:0000256" key="3">
    <source>
        <dbReference type="PROSITE-ProRule" id="PRU00221"/>
    </source>
</evidence>
<feature type="repeat" description="WD" evidence="3">
    <location>
        <begin position="275"/>
        <end position="316"/>
    </location>
</feature>
<proteinExistence type="predicted"/>
<dbReference type="PROSITE" id="PS50082">
    <property type="entry name" value="WD_REPEATS_2"/>
    <property type="match status" value="3"/>
</dbReference>
<gene>
    <name evidence="5" type="ORF">Micbo1qcDRAFT_51697</name>
</gene>
<dbReference type="PANTHER" id="PTHR22838">
    <property type="entry name" value="WD REPEAT PROTEIN 26-RELATED"/>
    <property type="match status" value="1"/>
</dbReference>
<dbReference type="Pfam" id="PF23627">
    <property type="entry name" value="LisH_WDR26"/>
    <property type="match status" value="1"/>
</dbReference>
<feature type="region of interest" description="Disordered" evidence="4">
    <location>
        <begin position="1"/>
        <end position="54"/>
    </location>
</feature>
<evidence type="ECO:0000256" key="4">
    <source>
        <dbReference type="SAM" id="MobiDB-lite"/>
    </source>
</evidence>
<organism evidence="5 6">
    <name type="scientific">Microdochium bolleyi</name>
    <dbReference type="NCBI Taxonomy" id="196109"/>
    <lineage>
        <taxon>Eukaryota</taxon>
        <taxon>Fungi</taxon>
        <taxon>Dikarya</taxon>
        <taxon>Ascomycota</taxon>
        <taxon>Pezizomycotina</taxon>
        <taxon>Sordariomycetes</taxon>
        <taxon>Xylariomycetidae</taxon>
        <taxon>Xylariales</taxon>
        <taxon>Microdochiaceae</taxon>
        <taxon>Microdochium</taxon>
    </lineage>
</organism>
<dbReference type="Pfam" id="PF00400">
    <property type="entry name" value="WD40"/>
    <property type="match status" value="3"/>
</dbReference>
<dbReference type="OrthoDB" id="972532at2759"/>
<evidence type="ECO:0000313" key="6">
    <source>
        <dbReference type="Proteomes" id="UP000070501"/>
    </source>
</evidence>
<sequence length="587" mass="65101">MPVGDKAAATANGTSRSFANGNPQPRRESNGSYKMVSNSTNGYSHRRSAPKSYFGHDSEEVTRLLIQALADMGYQSAAESVSRDSGFELESSAVASFRNAVLEGEWATAQEILHGAAIAGERPGDTGNGLVLAAGADRNTMRFWIRQQKYLEQLERRDTAKAVATLRTELTPLYHDSGKLHFLSGLLMCQTAAEVRTKADWDGAGGKSRHVLLSELSKCISPSVMLPEHRLAILLHQVKASQVGSCVWHSNPSTSLYSDHRCDRRDFPTENVAELDEHDGEVWQVVFSHDGTRLATCGSDKKVILWEVPSFKQLHVLGGHGDGVGNVAWSWDDSLIVTCCQDRYARLWDTNTGLCLKTSERFQEPVCSTVWAADNQSFITGSLDKTRSLVQWDLSMGKIFDWPSQRRVEDLAMSRDGRWLVAMDDTSHIQAFNLHTRELEYEMDLQVRLASVNISQDCRHLLVNHNNGVAQLIDLIRRETVQKYTGHGGGDYMIRNDFGGANESYVIGGSEDGCVYIWHKASEEAVEKLSGHTPRCNSVSWSPTDPCLFASCGDDGKVKIWSNSSFLKTRADFQHRQTETGNSFNGS</sequence>
<dbReference type="SMART" id="SM00320">
    <property type="entry name" value="WD40"/>
    <property type="match status" value="6"/>
</dbReference>
<keyword evidence="6" id="KW-1185">Reference proteome</keyword>
<dbReference type="InterPro" id="IPR019775">
    <property type="entry name" value="WD40_repeat_CS"/>
</dbReference>
<dbReference type="InterPro" id="IPR036322">
    <property type="entry name" value="WD40_repeat_dom_sf"/>
</dbReference>
<feature type="compositionally biased region" description="Polar residues" evidence="4">
    <location>
        <begin position="11"/>
        <end position="23"/>
    </location>
</feature>
<feature type="compositionally biased region" description="Polar residues" evidence="4">
    <location>
        <begin position="30"/>
        <end position="43"/>
    </location>
</feature>
<dbReference type="PROSITE" id="PS50294">
    <property type="entry name" value="WD_REPEATS_REGION"/>
    <property type="match status" value="3"/>
</dbReference>
<accession>A0A136J775</accession>
<dbReference type="PROSITE" id="PS00678">
    <property type="entry name" value="WD_REPEATS_1"/>
    <property type="match status" value="2"/>
</dbReference>
<dbReference type="PANTHER" id="PTHR22838:SF0">
    <property type="entry name" value="WD REPEAT-CONTAINING PROTEIN 26"/>
    <property type="match status" value="1"/>
</dbReference>
<dbReference type="STRING" id="196109.A0A136J775"/>
<name>A0A136J775_9PEZI</name>
<evidence type="ECO:0000256" key="2">
    <source>
        <dbReference type="ARBA" id="ARBA00022737"/>
    </source>
</evidence>
<dbReference type="InterPro" id="IPR051350">
    <property type="entry name" value="WD_repeat-ST_regulator"/>
</dbReference>
<dbReference type="EMBL" id="KQ964248">
    <property type="protein sequence ID" value="KXJ92876.1"/>
    <property type="molecule type" value="Genomic_DNA"/>
</dbReference>
<dbReference type="InParanoid" id="A0A136J775"/>
<evidence type="ECO:0000256" key="1">
    <source>
        <dbReference type="ARBA" id="ARBA00022574"/>
    </source>
</evidence>
<feature type="repeat" description="WD" evidence="3">
    <location>
        <begin position="529"/>
        <end position="562"/>
    </location>
</feature>
<dbReference type="InterPro" id="IPR006594">
    <property type="entry name" value="LisH"/>
</dbReference>
<dbReference type="Gene3D" id="2.130.10.10">
    <property type="entry name" value="YVTN repeat-like/Quinoprotein amine dehydrogenase"/>
    <property type="match status" value="1"/>
</dbReference>
<dbReference type="Proteomes" id="UP000070501">
    <property type="component" value="Unassembled WGS sequence"/>
</dbReference>
<dbReference type="CDD" id="cd00200">
    <property type="entry name" value="WD40"/>
    <property type="match status" value="1"/>
</dbReference>